<proteinExistence type="predicted"/>
<reference evidence="4" key="1">
    <citation type="submission" date="2020-10" db="EMBL/GenBank/DDBJ databases">
        <authorList>
            <person name="Gilroy R."/>
        </authorList>
    </citation>
    <scope>NUCLEOTIDE SEQUENCE</scope>
    <source>
        <strain evidence="4">CHK195-4489</strain>
    </source>
</reference>
<dbReference type="PANTHER" id="PTHR30461:SF23">
    <property type="entry name" value="DNA RECOMBINASE-RELATED"/>
    <property type="match status" value="1"/>
</dbReference>
<dbReference type="InterPro" id="IPR050639">
    <property type="entry name" value="SSR_resolvase"/>
</dbReference>
<dbReference type="GO" id="GO:0003677">
    <property type="term" value="F:DNA binding"/>
    <property type="evidence" value="ECO:0007669"/>
    <property type="project" value="InterPro"/>
</dbReference>
<comment type="caution">
    <text evidence="4">The sequence shown here is derived from an EMBL/GenBank/DDBJ whole genome shotgun (WGS) entry which is preliminary data.</text>
</comment>
<gene>
    <name evidence="4" type="ORF">IAD50_05585</name>
</gene>
<dbReference type="SUPFAM" id="SSF53041">
    <property type="entry name" value="Resolvase-like"/>
    <property type="match status" value="1"/>
</dbReference>
<dbReference type="CDD" id="cd03768">
    <property type="entry name" value="SR_ResInv"/>
    <property type="match status" value="1"/>
</dbReference>
<dbReference type="Pfam" id="PF00239">
    <property type="entry name" value="Resolvase"/>
    <property type="match status" value="1"/>
</dbReference>
<dbReference type="EMBL" id="DVMM01000114">
    <property type="protein sequence ID" value="HIU29751.1"/>
    <property type="molecule type" value="Genomic_DNA"/>
</dbReference>
<dbReference type="Proteomes" id="UP000824089">
    <property type="component" value="Unassembled WGS sequence"/>
</dbReference>
<feature type="coiled-coil region" evidence="1">
    <location>
        <begin position="416"/>
        <end position="481"/>
    </location>
</feature>
<dbReference type="PROSITE" id="PS51737">
    <property type="entry name" value="RECOMBINASE_DNA_BIND"/>
    <property type="match status" value="1"/>
</dbReference>
<accession>A0A9D1LAB4</accession>
<dbReference type="Gene3D" id="3.40.50.1390">
    <property type="entry name" value="Resolvase, N-terminal catalytic domain"/>
    <property type="match status" value="1"/>
</dbReference>
<feature type="domain" description="Resolvase/invertase-type recombinase catalytic" evidence="2">
    <location>
        <begin position="2"/>
        <end position="151"/>
    </location>
</feature>
<dbReference type="InterPro" id="IPR025827">
    <property type="entry name" value="Zn_ribbon_recom_dom"/>
</dbReference>
<evidence type="ECO:0000259" key="3">
    <source>
        <dbReference type="PROSITE" id="PS51737"/>
    </source>
</evidence>
<dbReference type="InterPro" id="IPR006119">
    <property type="entry name" value="Resolv_N"/>
</dbReference>
<evidence type="ECO:0000256" key="1">
    <source>
        <dbReference type="SAM" id="Coils"/>
    </source>
</evidence>
<dbReference type="Pfam" id="PF13408">
    <property type="entry name" value="Zn_ribbon_recom"/>
    <property type="match status" value="1"/>
</dbReference>
<dbReference type="InterPro" id="IPR036162">
    <property type="entry name" value="Resolvase-like_N_sf"/>
</dbReference>
<feature type="domain" description="Recombinase" evidence="3">
    <location>
        <begin position="172"/>
        <end position="277"/>
    </location>
</feature>
<evidence type="ECO:0000259" key="2">
    <source>
        <dbReference type="PROSITE" id="PS51736"/>
    </source>
</evidence>
<evidence type="ECO:0000313" key="4">
    <source>
        <dbReference type="EMBL" id="HIU29751.1"/>
    </source>
</evidence>
<dbReference type="InterPro" id="IPR038109">
    <property type="entry name" value="DNA_bind_recomb_sf"/>
</dbReference>
<protein>
    <submittedName>
        <fullName evidence="4">Recombinase family protein</fullName>
    </submittedName>
</protein>
<evidence type="ECO:0000313" key="5">
    <source>
        <dbReference type="Proteomes" id="UP000824089"/>
    </source>
</evidence>
<keyword evidence="1" id="KW-0175">Coiled coil</keyword>
<dbReference type="Pfam" id="PF07508">
    <property type="entry name" value="Recombinase"/>
    <property type="match status" value="1"/>
</dbReference>
<dbReference type="AlphaFoldDB" id="A0A9D1LAB4"/>
<organism evidence="4 5">
    <name type="scientific">Candidatus Egerieisoma faecipullorum</name>
    <dbReference type="NCBI Taxonomy" id="2840963"/>
    <lineage>
        <taxon>Bacteria</taxon>
        <taxon>Bacillati</taxon>
        <taxon>Bacillota</taxon>
        <taxon>Clostridia</taxon>
        <taxon>Eubacteriales</taxon>
        <taxon>Clostridiaceae</taxon>
        <taxon>Clostridiaceae incertae sedis</taxon>
        <taxon>Candidatus Egerieisoma</taxon>
    </lineage>
</organism>
<dbReference type="Gene3D" id="3.90.1750.20">
    <property type="entry name" value="Putative Large Serine Recombinase, Chain B, Domain 2"/>
    <property type="match status" value="1"/>
</dbReference>
<dbReference type="PROSITE" id="PS51736">
    <property type="entry name" value="RECOMBINASES_3"/>
    <property type="match status" value="1"/>
</dbReference>
<reference evidence="4" key="2">
    <citation type="journal article" date="2021" name="PeerJ">
        <title>Extensive microbial diversity within the chicken gut microbiome revealed by metagenomics and culture.</title>
        <authorList>
            <person name="Gilroy R."/>
            <person name="Ravi A."/>
            <person name="Getino M."/>
            <person name="Pursley I."/>
            <person name="Horton D.L."/>
            <person name="Alikhan N.F."/>
            <person name="Baker D."/>
            <person name="Gharbi K."/>
            <person name="Hall N."/>
            <person name="Watson M."/>
            <person name="Adriaenssens E.M."/>
            <person name="Foster-Nyarko E."/>
            <person name="Jarju S."/>
            <person name="Secka A."/>
            <person name="Antonio M."/>
            <person name="Oren A."/>
            <person name="Chaudhuri R.R."/>
            <person name="La Ragione R."/>
            <person name="Hildebrand F."/>
            <person name="Pallen M.J."/>
        </authorList>
    </citation>
    <scope>NUCLEOTIDE SEQUENCE</scope>
    <source>
        <strain evidence="4">CHK195-4489</strain>
    </source>
</reference>
<name>A0A9D1LAB4_9CLOT</name>
<dbReference type="InterPro" id="IPR011109">
    <property type="entry name" value="DNA_bind_recombinase_dom"/>
</dbReference>
<dbReference type="PANTHER" id="PTHR30461">
    <property type="entry name" value="DNA-INVERTASE FROM LAMBDOID PROPHAGE"/>
    <property type="match status" value="1"/>
</dbReference>
<sequence>MRFFIYGRKSVFTGKGESVENQIEMCREYIASRFAEDADKEIRIYEDEGFSAKNTDRPQFQKMLRDLREIRPEYIVCYRLDRISRSVSDFSALIETLNQNGISFICIKEEFDTSRPMGKAMMYIASVFAQLERETIAERVRDNMLMLARSGRWLGGAPPTGYSSGKICMTLPDGKIRSYCILQENPEESKAVRKIFEQYLKLQSLSGVCRALDACGVLTRTGKPYTPAVVRQILKNPVYCTADPEAFSYFTRRGAEVCFGEPDFQEARGLIAYNKRNYQKSSAPRRPASEWIIAAGKHPGLISGKDWVSVQETFETASGKPHSLYSLLSGLLYCGRCGAAMYAKPRSGAKHLHSFDYICSAKLKKGSGACSCGNLNGPAADRAVLKFLTSKSFDATTLRKRLERMARKSAGEDAPAKQYQQEIDRTEKEINALLLLLPAEGPKSGFAAYAERRINELVNKISELKKEVSRLSENGEAYRQTAQAEAARLLDPILCLSALSAAEQRRAVRLLCRRAVWDGSTLYLS</sequence>
<dbReference type="GO" id="GO:0000150">
    <property type="term" value="F:DNA strand exchange activity"/>
    <property type="evidence" value="ECO:0007669"/>
    <property type="project" value="InterPro"/>
</dbReference>
<dbReference type="SMART" id="SM00857">
    <property type="entry name" value="Resolvase"/>
    <property type="match status" value="1"/>
</dbReference>